<protein>
    <submittedName>
        <fullName evidence="4">Uncharacterized protein</fullName>
    </submittedName>
</protein>
<dbReference type="Pfam" id="PF21647">
    <property type="entry name" value="DUF6857"/>
    <property type="match status" value="1"/>
</dbReference>
<dbReference type="KEGG" id="mnt:21410392"/>
<dbReference type="STRING" id="981085.W9RNE1"/>
<name>W9RNE1_9ROSA</name>
<dbReference type="eggNOG" id="ENOG502QQ61">
    <property type="taxonomic scope" value="Eukaryota"/>
</dbReference>
<dbReference type="EMBL" id="KE344869">
    <property type="protein sequence ID" value="EXB82606.1"/>
    <property type="molecule type" value="Genomic_DNA"/>
</dbReference>
<dbReference type="AlphaFoldDB" id="W9RNE1"/>
<organism evidence="4 5">
    <name type="scientific">Morus notabilis</name>
    <dbReference type="NCBI Taxonomy" id="981085"/>
    <lineage>
        <taxon>Eukaryota</taxon>
        <taxon>Viridiplantae</taxon>
        <taxon>Streptophyta</taxon>
        <taxon>Embryophyta</taxon>
        <taxon>Tracheophyta</taxon>
        <taxon>Spermatophyta</taxon>
        <taxon>Magnoliopsida</taxon>
        <taxon>eudicotyledons</taxon>
        <taxon>Gunneridae</taxon>
        <taxon>Pentapetalae</taxon>
        <taxon>rosids</taxon>
        <taxon>fabids</taxon>
        <taxon>Rosales</taxon>
        <taxon>Moraceae</taxon>
        <taxon>Moreae</taxon>
        <taxon>Morus</taxon>
    </lineage>
</organism>
<reference evidence="5" key="1">
    <citation type="submission" date="2013-01" db="EMBL/GenBank/DDBJ databases">
        <title>Draft Genome Sequence of a Mulberry Tree, Morus notabilis C.K. Schneid.</title>
        <authorList>
            <person name="He N."/>
            <person name="Zhao S."/>
        </authorList>
    </citation>
    <scope>NUCLEOTIDE SEQUENCE</scope>
</reference>
<dbReference type="Proteomes" id="UP000030645">
    <property type="component" value="Unassembled WGS sequence"/>
</dbReference>
<evidence type="ECO:0000259" key="2">
    <source>
        <dbReference type="Pfam" id="PF06075"/>
    </source>
</evidence>
<evidence type="ECO:0000313" key="4">
    <source>
        <dbReference type="EMBL" id="EXB82606.1"/>
    </source>
</evidence>
<evidence type="ECO:0000256" key="1">
    <source>
        <dbReference type="SAM" id="MobiDB-lite"/>
    </source>
</evidence>
<gene>
    <name evidence="4" type="ORF">L484_027784</name>
</gene>
<evidence type="ECO:0000259" key="3">
    <source>
        <dbReference type="Pfam" id="PF21647"/>
    </source>
</evidence>
<feature type="region of interest" description="Disordered" evidence="1">
    <location>
        <begin position="409"/>
        <end position="482"/>
    </location>
</feature>
<dbReference type="PANTHER" id="PTHR31928">
    <property type="entry name" value="EXPRESSED PROTEIN"/>
    <property type="match status" value="1"/>
</dbReference>
<proteinExistence type="predicted"/>
<dbReference type="InterPro" id="IPR048297">
    <property type="entry name" value="DUF936_dom_pln"/>
</dbReference>
<dbReference type="InterPro" id="IPR010341">
    <property type="entry name" value="DUF936_pln"/>
</dbReference>
<feature type="compositionally biased region" description="Gly residues" evidence="1">
    <location>
        <begin position="142"/>
        <end position="154"/>
    </location>
</feature>
<accession>W9RNE1</accession>
<feature type="domain" description="DUF6857" evidence="3">
    <location>
        <begin position="323"/>
        <end position="573"/>
    </location>
</feature>
<dbReference type="PANTHER" id="PTHR31928:SF6">
    <property type="entry name" value="DUF936 DOMAIN-CONTAINING PROTEIN"/>
    <property type="match status" value="1"/>
</dbReference>
<feature type="region of interest" description="Disordered" evidence="1">
    <location>
        <begin position="179"/>
        <end position="203"/>
    </location>
</feature>
<dbReference type="OrthoDB" id="1602505at2759"/>
<sequence>MAALAPGILLKLLNGMNTGTKATSEHRSSLLQVTDIVPADLDEKNLWPKHGFFIKVSDSSHSIYVSLPSEQDDFVLSNKMQLGQFIYVDRLEPGSPLPVVKGAKPLPGRHPLVGTPEPLMGLRERGEKIEQKSTKVSRRGSWGLGPNTGGGGDSGSSCSSPMVLKPIPLDFDQCTPVKDRNVAPARTGNTLLPMSPMIRGRTPGNSAIRSSFGGGLLAKTMDSKGESPALLRKSCVASAGKFPRSRSVSEREPRIPISPFYLAEKKSSTPPPRLRNSRVAASLNMSAGDAQNSSNSKTIFSQPQSQSLYETSPDNDSTSLSMNLPGKLVILGKEAVQQRETAQKIALQALREATATETLVRSLKMFSNLSKNAKAENPAPCFDKFVEFHHQIAQAVTDMVSIEAATSTTETAQNAVSIKRKDMEEHPSSVLHEILPNSAKTEPNSSKRRSALCKSVAVGANSDRSEEKTNVGRLLRSSRKNPLTPLGKSAIVEAVGENDENSKPGGSCCNTKSGLSNTIKLGKQIETEAGIWFMEFLEKALETGMKKQQRGDGEAKKVAQSLILKVINWVEMEQCDSSKRPVHPKAAQIARKLRIKMKNP</sequence>
<evidence type="ECO:0000313" key="5">
    <source>
        <dbReference type="Proteomes" id="UP000030645"/>
    </source>
</evidence>
<dbReference type="Pfam" id="PF06075">
    <property type="entry name" value="DUF936"/>
    <property type="match status" value="1"/>
</dbReference>
<feature type="region of interest" description="Disordered" evidence="1">
    <location>
        <begin position="286"/>
        <end position="320"/>
    </location>
</feature>
<feature type="region of interest" description="Disordered" evidence="1">
    <location>
        <begin position="128"/>
        <end position="159"/>
    </location>
</feature>
<feature type="domain" description="DUF936" evidence="2">
    <location>
        <begin position="4"/>
        <end position="120"/>
    </location>
</feature>
<dbReference type="InterPro" id="IPR049172">
    <property type="entry name" value="DUF6857_pln"/>
</dbReference>
<keyword evidence="5" id="KW-1185">Reference proteome</keyword>